<evidence type="ECO:0000313" key="4">
    <source>
        <dbReference type="EMBL" id="MDT9600585.1"/>
    </source>
</evidence>
<organism evidence="4 5">
    <name type="scientific">Sphingosinicella rhizophila</name>
    <dbReference type="NCBI Taxonomy" id="3050082"/>
    <lineage>
        <taxon>Bacteria</taxon>
        <taxon>Pseudomonadati</taxon>
        <taxon>Pseudomonadota</taxon>
        <taxon>Alphaproteobacteria</taxon>
        <taxon>Sphingomonadales</taxon>
        <taxon>Sphingosinicellaceae</taxon>
        <taxon>Sphingosinicella</taxon>
    </lineage>
</organism>
<keyword evidence="5" id="KW-1185">Reference proteome</keyword>
<dbReference type="InterPro" id="IPR012938">
    <property type="entry name" value="Glc/Sorbosone_DH"/>
</dbReference>
<feature type="domain" description="Glucose/Sorbosone dehydrogenase" evidence="3">
    <location>
        <begin position="75"/>
        <end position="405"/>
    </location>
</feature>
<dbReference type="SUPFAM" id="SSF50952">
    <property type="entry name" value="Soluble quinoprotein glucose dehydrogenase"/>
    <property type="match status" value="1"/>
</dbReference>
<feature type="region of interest" description="Disordered" evidence="1">
    <location>
        <begin position="21"/>
        <end position="49"/>
    </location>
</feature>
<dbReference type="RefSeq" id="WP_315727917.1">
    <property type="nucleotide sequence ID" value="NZ_JAVUPU010000010.1"/>
</dbReference>
<accession>A0ABU3QAZ9</accession>
<evidence type="ECO:0000259" key="3">
    <source>
        <dbReference type="Pfam" id="PF07995"/>
    </source>
</evidence>
<dbReference type="PROSITE" id="PS51257">
    <property type="entry name" value="PROKAR_LIPOPROTEIN"/>
    <property type="match status" value="1"/>
</dbReference>
<dbReference type="InterPro" id="IPR011042">
    <property type="entry name" value="6-blade_b-propeller_TolB-like"/>
</dbReference>
<name>A0ABU3QAZ9_9SPHN</name>
<comment type="caution">
    <text evidence="4">The sequence shown here is derived from an EMBL/GenBank/DDBJ whole genome shotgun (WGS) entry which is preliminary data.</text>
</comment>
<sequence>MARHKAALVAVTLFLAACGKQAEEPPRPVPARSTPSETAEREAKTLAPAFPGQTRAPTLHFADVAFTVEEVATGLDSPWAMEFLPDGRMLVTEKNKGFRFVSPDGKISEPGKGALALDTEAQGGLLDVALDPDFASNRLIYWTFAEPRQGGSGTALARGRLSVGERPDLTGVEVIFRQMPTIESPGHYGSRIAFAPDGSMFVTLGDRYVLPGRMQAQDPSSHFGKLIHINRDGSIPAGNPFVGKDGARSEIWSSGHRNVQGIAFRPGTDQLWTVEHGPRGGDEFNLIEKGADYGWPTITYGIEYDGKTIGEGISAKEGMKQPVYYWDPVIAPSSLLFYDGDMFPAWKGSAFFGGLASTKLVRLTLKGNKVVGEEWLLADREQRIRDVRQGPEGAIYLLTDEGKILKVAAAGK</sequence>
<dbReference type="Pfam" id="PF07995">
    <property type="entry name" value="GSDH"/>
    <property type="match status" value="1"/>
</dbReference>
<protein>
    <submittedName>
        <fullName evidence="4">PQQ-dependent sugar dehydrogenase</fullName>
    </submittedName>
</protein>
<dbReference type="InterPro" id="IPR011041">
    <property type="entry name" value="Quinoprot_gluc/sorb_DH_b-prop"/>
</dbReference>
<evidence type="ECO:0000313" key="5">
    <source>
        <dbReference type="Proteomes" id="UP001259572"/>
    </source>
</evidence>
<evidence type="ECO:0000256" key="1">
    <source>
        <dbReference type="SAM" id="MobiDB-lite"/>
    </source>
</evidence>
<reference evidence="4 5" key="1">
    <citation type="submission" date="2023-05" db="EMBL/GenBank/DDBJ databases">
        <authorList>
            <person name="Guo Y."/>
        </authorList>
    </citation>
    <scope>NUCLEOTIDE SEQUENCE [LARGE SCALE GENOMIC DNA]</scope>
    <source>
        <strain evidence="4 5">GR2756</strain>
    </source>
</reference>
<dbReference type="PANTHER" id="PTHR19328">
    <property type="entry name" value="HEDGEHOG-INTERACTING PROTEIN"/>
    <property type="match status" value="1"/>
</dbReference>
<dbReference type="PANTHER" id="PTHR19328:SF75">
    <property type="entry name" value="ALDOSE SUGAR DEHYDROGENASE YLII"/>
    <property type="match status" value="1"/>
</dbReference>
<feature type="chain" id="PRO_5045056872" evidence="2">
    <location>
        <begin position="23"/>
        <end position="412"/>
    </location>
</feature>
<dbReference type="Gene3D" id="2.120.10.30">
    <property type="entry name" value="TolB, C-terminal domain"/>
    <property type="match status" value="1"/>
</dbReference>
<evidence type="ECO:0000256" key="2">
    <source>
        <dbReference type="SAM" id="SignalP"/>
    </source>
</evidence>
<dbReference type="EMBL" id="JAVUPU010000010">
    <property type="protein sequence ID" value="MDT9600585.1"/>
    <property type="molecule type" value="Genomic_DNA"/>
</dbReference>
<feature type="signal peptide" evidence="2">
    <location>
        <begin position="1"/>
        <end position="22"/>
    </location>
</feature>
<keyword evidence="2" id="KW-0732">Signal</keyword>
<gene>
    <name evidence="4" type="ORF">RQX22_16615</name>
</gene>
<proteinExistence type="predicted"/>
<dbReference type="Proteomes" id="UP001259572">
    <property type="component" value="Unassembled WGS sequence"/>
</dbReference>